<feature type="transmembrane region" description="Helical" evidence="1">
    <location>
        <begin position="112"/>
        <end position="129"/>
    </location>
</feature>
<keyword evidence="1" id="KW-0472">Membrane</keyword>
<dbReference type="EMBL" id="FNEZ01000004">
    <property type="protein sequence ID" value="SDK14449.1"/>
    <property type="molecule type" value="Genomic_DNA"/>
</dbReference>
<keyword evidence="1" id="KW-0812">Transmembrane</keyword>
<proteinExistence type="predicted"/>
<evidence type="ECO:0000313" key="3">
    <source>
        <dbReference type="Proteomes" id="UP000199580"/>
    </source>
</evidence>
<accession>A0A1G8ZH76</accession>
<dbReference type="Proteomes" id="UP000199580">
    <property type="component" value="Unassembled WGS sequence"/>
</dbReference>
<name>A0A1G8ZH76_9FLAO</name>
<organism evidence="2 3">
    <name type="scientific">Flavobacterium noncentrifugens</name>
    <dbReference type="NCBI Taxonomy" id="1128970"/>
    <lineage>
        <taxon>Bacteria</taxon>
        <taxon>Pseudomonadati</taxon>
        <taxon>Bacteroidota</taxon>
        <taxon>Flavobacteriia</taxon>
        <taxon>Flavobacteriales</taxon>
        <taxon>Flavobacteriaceae</taxon>
        <taxon>Flavobacterium</taxon>
    </lineage>
</organism>
<sequence>MSQMTRSFNIQLAAEEIKSALLENRKEFLTREISPSELMFESRNLFGATKINGFVVHSMNIRGHLKKIDDANTSITLQAHQEMTLKTLVSICATALALVLFAKYYFHDPVSLYLITIIFSIPFWMRFAYHWQENMLMKNVAEYLRRLERLNSDKHFDHQPKNYS</sequence>
<reference evidence="2 3" key="1">
    <citation type="submission" date="2016-10" db="EMBL/GenBank/DDBJ databases">
        <authorList>
            <person name="de Groot N.N."/>
        </authorList>
    </citation>
    <scope>NUCLEOTIDE SEQUENCE [LARGE SCALE GENOMIC DNA]</scope>
    <source>
        <strain evidence="2 3">CGMCC 1.10076</strain>
    </source>
</reference>
<protein>
    <submittedName>
        <fullName evidence="2">Uncharacterized protein</fullName>
    </submittedName>
</protein>
<gene>
    <name evidence="2" type="ORF">SAMN04487935_2594</name>
</gene>
<evidence type="ECO:0000256" key="1">
    <source>
        <dbReference type="SAM" id="Phobius"/>
    </source>
</evidence>
<dbReference type="AlphaFoldDB" id="A0A1G8ZH76"/>
<keyword evidence="3" id="KW-1185">Reference proteome</keyword>
<feature type="transmembrane region" description="Helical" evidence="1">
    <location>
        <begin position="87"/>
        <end position="106"/>
    </location>
</feature>
<evidence type="ECO:0000313" key="2">
    <source>
        <dbReference type="EMBL" id="SDK14449.1"/>
    </source>
</evidence>
<keyword evidence="1" id="KW-1133">Transmembrane helix</keyword>
<dbReference type="RefSeq" id="WP_091396286.1">
    <property type="nucleotide sequence ID" value="NZ_BKAI01000009.1"/>
</dbReference>